<evidence type="ECO:0000256" key="1">
    <source>
        <dbReference type="ARBA" id="ARBA00010577"/>
    </source>
</evidence>
<evidence type="ECO:0000313" key="9">
    <source>
        <dbReference type="Proteomes" id="UP000029721"/>
    </source>
</evidence>
<comment type="caution">
    <text evidence="8">The sequence shown here is derived from an EMBL/GenBank/DDBJ whole genome shotgun (WGS) entry which is preliminary data.</text>
</comment>
<dbReference type="Proteomes" id="UP000029721">
    <property type="component" value="Unassembled WGS sequence"/>
</dbReference>
<keyword evidence="8" id="KW-0966">Cell projection</keyword>
<dbReference type="Pfam" id="PF13860">
    <property type="entry name" value="FlgD_ig"/>
    <property type="match status" value="1"/>
</dbReference>
<dbReference type="InterPro" id="IPR025965">
    <property type="entry name" value="FlgD/Vpr_Ig-like"/>
</dbReference>
<dbReference type="EMBL" id="JOKD01000014">
    <property type="protein sequence ID" value="KGE78536.1"/>
    <property type="molecule type" value="Genomic_DNA"/>
</dbReference>
<dbReference type="InterPro" id="IPR025963">
    <property type="entry name" value="FLgD_Tudor"/>
</dbReference>
<dbReference type="RefSeq" id="WP_035594314.1">
    <property type="nucleotide sequence ID" value="NZ_JOKD01000014.1"/>
</dbReference>
<evidence type="ECO:0000259" key="6">
    <source>
        <dbReference type="Pfam" id="PF13860"/>
    </source>
</evidence>
<evidence type="ECO:0000256" key="2">
    <source>
        <dbReference type="ARBA" id="ARBA00016013"/>
    </source>
</evidence>
<keyword evidence="8" id="KW-0969">Cilium</keyword>
<feature type="domain" description="FlgD Tudor-like" evidence="7">
    <location>
        <begin position="95"/>
        <end position="234"/>
    </location>
</feature>
<dbReference type="Gene3D" id="2.30.30.910">
    <property type="match status" value="1"/>
</dbReference>
<evidence type="ECO:0000259" key="7">
    <source>
        <dbReference type="Pfam" id="PF13861"/>
    </source>
</evidence>
<keyword evidence="9" id="KW-1185">Reference proteome</keyword>
<accession>A0ABR4WUY7</accession>
<gene>
    <name evidence="8" type="primary">flgD</name>
    <name evidence="8" type="ORF">FP66_02035</name>
</gene>
<organism evidence="8 9">
    <name type="scientific">Halomonas salina</name>
    <dbReference type="NCBI Taxonomy" id="42565"/>
    <lineage>
        <taxon>Bacteria</taxon>
        <taxon>Pseudomonadati</taxon>
        <taxon>Pseudomonadota</taxon>
        <taxon>Gammaproteobacteria</taxon>
        <taxon>Oceanospirillales</taxon>
        <taxon>Halomonadaceae</taxon>
        <taxon>Halomonas</taxon>
    </lineage>
</organism>
<evidence type="ECO:0000256" key="4">
    <source>
        <dbReference type="ARBA" id="ARBA00024746"/>
    </source>
</evidence>
<protein>
    <recommendedName>
        <fullName evidence="2 5">Basal-body rod modification protein FlgD</fullName>
    </recommendedName>
</protein>
<proteinExistence type="inferred from homology"/>
<evidence type="ECO:0000313" key="8">
    <source>
        <dbReference type="EMBL" id="KGE78536.1"/>
    </source>
</evidence>
<dbReference type="Pfam" id="PF03963">
    <property type="entry name" value="FlgD"/>
    <property type="match status" value="1"/>
</dbReference>
<evidence type="ECO:0000256" key="3">
    <source>
        <dbReference type="ARBA" id="ARBA00022795"/>
    </source>
</evidence>
<sequence length="237" mass="24443">MASTIDSGVLNGLNGGASGANRAGGGSGLTSAQSDELRNNFMTMLVTQLQNQDPMDPMKNEEMTSQLAQINTVSGIEKLNDSLSEITSQIDAGRTLQATALIGQGVMVPGNRVLLDQNDAGDVTTTPMGVELAAPADRVKVTVTNGAGQVVNAYDLGAMDAGVQSFSWDGKTSDGQVAADGAYQFRVEASQGDSPVSVESLNYAMVNSVTPSPDGDVRLDLGAVYGQVGLGDIKQIL</sequence>
<reference evidence="8 9" key="1">
    <citation type="submission" date="2014-06" db="EMBL/GenBank/DDBJ databases">
        <title>Draft genome sequence of an extremely salt tolerant bacteria Halomonas salina/CIFRI 1.</title>
        <authorList>
            <person name="Behera B.D."/>
            <person name="Meena D.K."/>
            <person name="Das P."/>
            <person name="Maharana J."/>
            <person name="Paria P."/>
            <person name="Sharma A.P."/>
            <person name="Shamsudheen K.V."/>
            <person name="Rijit J."/>
            <person name="Dixit V."/>
            <person name="Verma A."/>
            <person name="Scaria V."/>
            <person name="Sivasubbu S."/>
        </authorList>
    </citation>
    <scope>NUCLEOTIDE SEQUENCE [LARGE SCALE GENOMIC DNA]</scope>
    <source>
        <strain evidence="8 9">CIFRI 1</strain>
    </source>
</reference>
<keyword evidence="3 5" id="KW-1005">Bacterial flagellum biogenesis</keyword>
<feature type="domain" description="FlgD/Vpr Ig-like" evidence="6">
    <location>
        <begin position="125"/>
        <end position="193"/>
    </location>
</feature>
<dbReference type="InterPro" id="IPR005648">
    <property type="entry name" value="FlgD"/>
</dbReference>
<dbReference type="Pfam" id="PF13861">
    <property type="entry name" value="FLgD_tudor"/>
    <property type="match status" value="1"/>
</dbReference>
<dbReference type="NCBIfam" id="NF005176">
    <property type="entry name" value="PRK06655.1-1"/>
    <property type="match status" value="1"/>
</dbReference>
<comment type="function">
    <text evidence="4 5">Required for flagellar hook formation. May act as a scaffolding protein.</text>
</comment>
<keyword evidence="8" id="KW-0282">Flagellum</keyword>
<dbReference type="Gene3D" id="2.60.40.4070">
    <property type="match status" value="1"/>
</dbReference>
<evidence type="ECO:0000256" key="5">
    <source>
        <dbReference type="RuleBase" id="RU362076"/>
    </source>
</evidence>
<name>A0ABR4WUY7_9GAMM</name>
<comment type="similarity">
    <text evidence="1 5">Belongs to the FlgD family.</text>
</comment>